<dbReference type="Pfam" id="PF23256">
    <property type="entry name" value="CHX17_2nd"/>
    <property type="match status" value="1"/>
</dbReference>
<feature type="transmembrane region" description="Helical" evidence="12">
    <location>
        <begin position="76"/>
        <end position="98"/>
    </location>
</feature>
<evidence type="ECO:0000256" key="9">
    <source>
        <dbReference type="ARBA" id="ARBA00023065"/>
    </source>
</evidence>
<evidence type="ECO:0000259" key="13">
    <source>
        <dbReference type="Pfam" id="PF00999"/>
    </source>
</evidence>
<keyword evidence="4" id="KW-0813">Transport</keyword>
<comment type="subcellular location">
    <subcellularLocation>
        <location evidence="3">Membrane</location>
        <topology evidence="3">Multi-pass membrane protein</topology>
    </subcellularLocation>
    <subcellularLocation>
        <location evidence="2">Plastid</location>
        <location evidence="2">Chloroplast envelope</location>
    </subcellularLocation>
</comment>
<keyword evidence="5" id="KW-0633">Potassium transport</keyword>
<feature type="transmembrane region" description="Helical" evidence="12">
    <location>
        <begin position="296"/>
        <end position="316"/>
    </location>
</feature>
<proteinExistence type="inferred from homology"/>
<dbReference type="InterPro" id="IPR050794">
    <property type="entry name" value="CPA2_transporter"/>
</dbReference>
<dbReference type="Gene3D" id="1.20.1530.20">
    <property type="match status" value="1"/>
</dbReference>
<evidence type="ECO:0000256" key="11">
    <source>
        <dbReference type="ARBA" id="ARBA00038341"/>
    </source>
</evidence>
<dbReference type="GO" id="GO:0006813">
    <property type="term" value="P:potassium ion transport"/>
    <property type="evidence" value="ECO:0007669"/>
    <property type="project" value="UniProtKB-KW"/>
</dbReference>
<organism evidence="16 17">
    <name type="scientific">Musa balbisiana</name>
    <name type="common">Banana</name>
    <dbReference type="NCBI Taxonomy" id="52838"/>
    <lineage>
        <taxon>Eukaryota</taxon>
        <taxon>Viridiplantae</taxon>
        <taxon>Streptophyta</taxon>
        <taxon>Embryophyta</taxon>
        <taxon>Tracheophyta</taxon>
        <taxon>Spermatophyta</taxon>
        <taxon>Magnoliopsida</taxon>
        <taxon>Liliopsida</taxon>
        <taxon>Zingiberales</taxon>
        <taxon>Musaceae</taxon>
        <taxon>Musa</taxon>
    </lineage>
</organism>
<evidence type="ECO:0000256" key="7">
    <source>
        <dbReference type="ARBA" id="ARBA00022958"/>
    </source>
</evidence>
<dbReference type="Proteomes" id="UP000317650">
    <property type="component" value="Chromosome 6"/>
</dbReference>
<dbReference type="EMBL" id="PYDT01000009">
    <property type="protein sequence ID" value="THU51858.1"/>
    <property type="molecule type" value="Genomic_DNA"/>
</dbReference>
<dbReference type="Pfam" id="PF00999">
    <property type="entry name" value="Na_H_Exchanger"/>
    <property type="match status" value="1"/>
</dbReference>
<dbReference type="InterPro" id="IPR038770">
    <property type="entry name" value="Na+/solute_symporter_sf"/>
</dbReference>
<keyword evidence="10 12" id="KW-0472">Membrane</keyword>
<feature type="transmembrane region" description="Helical" evidence="12">
    <location>
        <begin position="33"/>
        <end position="55"/>
    </location>
</feature>
<evidence type="ECO:0000256" key="3">
    <source>
        <dbReference type="ARBA" id="ARBA00004141"/>
    </source>
</evidence>
<evidence type="ECO:0000256" key="6">
    <source>
        <dbReference type="ARBA" id="ARBA00022692"/>
    </source>
</evidence>
<feature type="transmembrane region" description="Helical" evidence="12">
    <location>
        <begin position="378"/>
        <end position="400"/>
    </location>
</feature>
<feature type="transmembrane region" description="Helical" evidence="12">
    <location>
        <begin position="152"/>
        <end position="170"/>
    </location>
</feature>
<keyword evidence="9" id="KW-0406">Ion transport</keyword>
<comment type="similarity">
    <text evidence="11">Belongs to the monovalent cation:proton antiporter 2 (CPA2) transporter (TC 2.A.37) family. CHX (TC 2.A.37.4) subfamily.</text>
</comment>
<evidence type="ECO:0000313" key="17">
    <source>
        <dbReference type="Proteomes" id="UP000317650"/>
    </source>
</evidence>
<evidence type="ECO:0000256" key="10">
    <source>
        <dbReference type="ARBA" id="ARBA00023136"/>
    </source>
</evidence>
<feature type="transmembrane region" description="Helical" evidence="12">
    <location>
        <begin position="440"/>
        <end position="465"/>
    </location>
</feature>
<keyword evidence="7" id="KW-0630">Potassium</keyword>
<evidence type="ECO:0000259" key="15">
    <source>
        <dbReference type="Pfam" id="PF23259"/>
    </source>
</evidence>
<evidence type="ECO:0000313" key="16">
    <source>
        <dbReference type="EMBL" id="THU51858.1"/>
    </source>
</evidence>
<dbReference type="InterPro" id="IPR057290">
    <property type="entry name" value="CHX17_C"/>
</dbReference>
<evidence type="ECO:0000256" key="12">
    <source>
        <dbReference type="SAM" id="Phobius"/>
    </source>
</evidence>
<dbReference type="PANTHER" id="PTHR32468">
    <property type="entry name" value="CATION/H + ANTIPORTER"/>
    <property type="match status" value="1"/>
</dbReference>
<feature type="transmembrane region" description="Helical" evidence="12">
    <location>
        <begin position="407"/>
        <end position="428"/>
    </location>
</feature>
<evidence type="ECO:0000256" key="4">
    <source>
        <dbReference type="ARBA" id="ARBA00022448"/>
    </source>
</evidence>
<feature type="domain" description="Cation/H(+) antiporter C-terminal" evidence="15">
    <location>
        <begin position="655"/>
        <end position="798"/>
    </location>
</feature>
<evidence type="ECO:0000256" key="8">
    <source>
        <dbReference type="ARBA" id="ARBA00022989"/>
    </source>
</evidence>
<gene>
    <name evidence="16" type="ORF">C4D60_Mb06t35490</name>
</gene>
<evidence type="ECO:0000256" key="2">
    <source>
        <dbReference type="ARBA" id="ARBA00004119"/>
    </source>
</evidence>
<name>A0A4S8ISZ7_MUSBA</name>
<reference evidence="16 17" key="1">
    <citation type="journal article" date="2019" name="Nat. Plants">
        <title>Genome sequencing of Musa balbisiana reveals subgenome evolution and function divergence in polyploid bananas.</title>
        <authorList>
            <person name="Yao X."/>
        </authorList>
    </citation>
    <scope>NUCLEOTIDE SEQUENCE [LARGE SCALE GENOMIC DNA]</scope>
    <source>
        <strain evidence="17">cv. DH-PKW</strain>
        <tissue evidence="16">Leaves</tissue>
    </source>
</reference>
<keyword evidence="17" id="KW-1185">Reference proteome</keyword>
<comment type="caution">
    <text evidence="16">The sequence shown here is derived from an EMBL/GenBank/DDBJ whole genome shotgun (WGS) entry which is preliminary data.</text>
</comment>
<dbReference type="AlphaFoldDB" id="A0A4S8ISZ7"/>
<dbReference type="PANTHER" id="PTHR32468:SF164">
    <property type="entry name" value="OS05G0485000 PROTEIN"/>
    <property type="match status" value="1"/>
</dbReference>
<evidence type="ECO:0000256" key="5">
    <source>
        <dbReference type="ARBA" id="ARBA00022538"/>
    </source>
</evidence>
<dbReference type="GO" id="GO:0009941">
    <property type="term" value="C:chloroplast envelope"/>
    <property type="evidence" value="ECO:0007669"/>
    <property type="project" value="UniProtKB-SubCell"/>
</dbReference>
<accession>A0A4S8ISZ7</accession>
<feature type="domain" description="Cation/H(+) antiporter central" evidence="14">
    <location>
        <begin position="518"/>
        <end position="647"/>
    </location>
</feature>
<dbReference type="GO" id="GO:0015297">
    <property type="term" value="F:antiporter activity"/>
    <property type="evidence" value="ECO:0007669"/>
    <property type="project" value="InterPro"/>
</dbReference>
<dbReference type="Pfam" id="PF23259">
    <property type="entry name" value="CHX17_C"/>
    <property type="match status" value="1"/>
</dbReference>
<evidence type="ECO:0000256" key="1">
    <source>
        <dbReference type="ARBA" id="ARBA00003198"/>
    </source>
</evidence>
<dbReference type="GO" id="GO:0016020">
    <property type="term" value="C:membrane"/>
    <property type="evidence" value="ECO:0007669"/>
    <property type="project" value="UniProtKB-SubCell"/>
</dbReference>
<keyword evidence="6 12" id="KW-0812">Transmembrane</keyword>
<dbReference type="GO" id="GO:0006885">
    <property type="term" value="P:regulation of pH"/>
    <property type="evidence" value="ECO:0007669"/>
    <property type="project" value="TreeGrafter"/>
</dbReference>
<sequence>MANNSLPSYEACARPSDPFSDGVFYNEQPLSHALPLFLLQIVIMVFTSYAIYFFLRRYNQPRVVSDMISGALLGPTLPYVVTRVLTFFHYLFGLGGAAPDYEHIRQKYLGTVFRAEGLSLMRTAASFGIQMHFFFVCVKMKPGHLKRCGKKAFAIAISSVVVPYLLLNQLKKVFKTQEDSMIEGIGYYTCLDYINMITSISSFPVVGSILAELRLLNTELGRLTMSASLIADLGSSFYIVVYTIVTVSRNLGVGVLEAASKMVGYVFLLAFLFFVFQPWIRWIVRRTPKGGRVWEGHVIMVILAVIAMGAFSDSYLSSHWEASVYLGLLVPDGPPLGTALIERGEFIPAELLIPLTYLIAGRWIDFTTFTHPKMSVALLLYMFAGYTAKTLSAMVPAIYFNMPIRNAALLGLMLNFTGLVQIANYMGLADAYSGTPIMNSQAYAALIASGVCITAISSSLVAIFYDPLSSDHVMGCRTVQHLMPQAELRLVAPVLNEEPVPHILNLLEASSADEQTPICVYVLHLVELMGRATSTIIAHKNRKGQLDAHQMDRLHNVFINYEQTKKGIVAVQPFTAVSPYKSMQHDICSLSVEKNVHFVVVPYPRKGLGSNAELYQATRSIISNVLTQAPCSVGILVHHALAGFGQIVPGQFQYHVKILFWGGADDREALSCGARMALHAGVSVDVTRVLPPTELNRDKDLICDDELLREFQINNADNERVAIEEVVVSNVEETIGLIKSIDKAYDLVLVGRRQGSSSWLGEVMDEWIESPELGMVGDMLASSEFTDSSFSVLVVQQYV</sequence>
<dbReference type="GO" id="GO:0012505">
    <property type="term" value="C:endomembrane system"/>
    <property type="evidence" value="ECO:0007669"/>
    <property type="project" value="TreeGrafter"/>
</dbReference>
<evidence type="ECO:0000259" key="14">
    <source>
        <dbReference type="Pfam" id="PF23256"/>
    </source>
</evidence>
<feature type="transmembrane region" description="Helical" evidence="12">
    <location>
        <begin position="223"/>
        <end position="245"/>
    </location>
</feature>
<feature type="transmembrane region" description="Helical" evidence="12">
    <location>
        <begin position="185"/>
        <end position="211"/>
    </location>
</feature>
<feature type="domain" description="Cation/H+ exchanger transmembrane" evidence="13">
    <location>
        <begin position="47"/>
        <end position="456"/>
    </location>
</feature>
<comment type="function">
    <text evidence="1">May function as sodium-coupled metabolite transporter across the chloroplast envelope.</text>
</comment>
<feature type="transmembrane region" description="Helical" evidence="12">
    <location>
        <begin position="265"/>
        <end position="284"/>
    </location>
</feature>
<keyword evidence="8 12" id="KW-1133">Transmembrane helix</keyword>
<protein>
    <submittedName>
        <fullName evidence="16">Uncharacterized protein</fullName>
    </submittedName>
</protein>
<dbReference type="InterPro" id="IPR057291">
    <property type="entry name" value="CHX17_2nd"/>
</dbReference>
<dbReference type="InterPro" id="IPR006153">
    <property type="entry name" value="Cation/H_exchanger_TM"/>
</dbReference>
<dbReference type="GO" id="GO:1902600">
    <property type="term" value="P:proton transmembrane transport"/>
    <property type="evidence" value="ECO:0007669"/>
    <property type="project" value="InterPro"/>
</dbReference>
<feature type="transmembrane region" description="Helical" evidence="12">
    <location>
        <begin position="118"/>
        <end position="140"/>
    </location>
</feature>